<dbReference type="EMBL" id="BAFN01000001">
    <property type="protein sequence ID" value="GAN34409.1"/>
    <property type="molecule type" value="Genomic_DNA"/>
</dbReference>
<keyword evidence="2" id="KW-1185">Reference proteome</keyword>
<comment type="caution">
    <text evidence="1">The sequence shown here is derived from an EMBL/GenBank/DDBJ whole genome shotgun (WGS) entry which is preliminary data.</text>
</comment>
<reference evidence="2" key="1">
    <citation type="journal article" date="2015" name="Genome Announc.">
        <title>Draft Genome Sequence of an Anaerobic Ammonium-Oxidizing Bacterium, "Candidatus Brocadia sinica".</title>
        <authorList>
            <person name="Oshiki M."/>
            <person name="Shinyako-Hata K."/>
            <person name="Satoh H."/>
            <person name="Okabe S."/>
        </authorList>
    </citation>
    <scope>NUCLEOTIDE SEQUENCE [LARGE SCALE GENOMIC DNA]</scope>
    <source>
        <strain evidence="2">JPN1</strain>
    </source>
</reference>
<gene>
    <name evidence="1" type="ORF">BROSI_A2945</name>
</gene>
<proteinExistence type="predicted"/>
<name>A0ABQ0K0X8_9BACT</name>
<dbReference type="RefSeq" id="WP_052564420.1">
    <property type="nucleotide sequence ID" value="NZ_BAFN01000001.1"/>
</dbReference>
<sequence>MKNIIVVADKDLKSFGRELVHAISKTKIAKASLFTPKQYTDNEYQIGGTQCVIFLGKNDVSKDFIPLIQKKYEKHGIVWGYDASKTVVYIESTNVDLDNLKKEFSLIKEERKASFDKTWICGNAIIDILLYELWFKWFDPIYWISYLIKYKKKIKLTKELQMKLGIISFLKDGFDEFVKVDLT</sequence>
<dbReference type="Proteomes" id="UP000032309">
    <property type="component" value="Unassembled WGS sequence"/>
</dbReference>
<evidence type="ECO:0000313" key="1">
    <source>
        <dbReference type="EMBL" id="GAN34409.1"/>
    </source>
</evidence>
<accession>A0ABQ0K0X8</accession>
<organism evidence="1 2">
    <name type="scientific">Candidatus Brocadia sinica JPN1</name>
    <dbReference type="NCBI Taxonomy" id="1197129"/>
    <lineage>
        <taxon>Bacteria</taxon>
        <taxon>Pseudomonadati</taxon>
        <taxon>Planctomycetota</taxon>
        <taxon>Candidatus Brocadiia</taxon>
        <taxon>Candidatus Brocadiales</taxon>
        <taxon>Candidatus Brocadiaceae</taxon>
        <taxon>Candidatus Brocadia</taxon>
    </lineage>
</organism>
<evidence type="ECO:0000313" key="2">
    <source>
        <dbReference type="Proteomes" id="UP000032309"/>
    </source>
</evidence>
<protein>
    <submittedName>
        <fullName evidence="1">Uncharacterized protein</fullName>
    </submittedName>
</protein>